<dbReference type="GO" id="GO:0008483">
    <property type="term" value="F:transaminase activity"/>
    <property type="evidence" value="ECO:0007669"/>
    <property type="project" value="TreeGrafter"/>
</dbReference>
<evidence type="ECO:0000256" key="1">
    <source>
        <dbReference type="PIRSR" id="PIRSR000390-1"/>
    </source>
</evidence>
<dbReference type="InterPro" id="IPR000653">
    <property type="entry name" value="DegT/StrS_aminotransferase"/>
</dbReference>
<comment type="similarity">
    <text evidence="3">Belongs to the DegT/DnrJ/EryC1 family.</text>
</comment>
<dbReference type="EMBL" id="MFJV01000001">
    <property type="protein sequence ID" value="OGG24500.1"/>
    <property type="molecule type" value="Genomic_DNA"/>
</dbReference>
<accession>A0A1F6AIE6</accession>
<feature type="modified residue" description="N6-(pyridoxal phosphate)lysine" evidence="2">
    <location>
        <position position="184"/>
    </location>
</feature>
<dbReference type="AlphaFoldDB" id="A0A1F6AIE6"/>
<proteinExistence type="inferred from homology"/>
<dbReference type="InterPro" id="IPR015422">
    <property type="entry name" value="PyrdxlP-dep_Trfase_small"/>
</dbReference>
<organism evidence="4 5">
    <name type="scientific">Candidatus Gottesmanbacteria bacterium RIFCSPLOWO2_01_FULL_43_11b</name>
    <dbReference type="NCBI Taxonomy" id="1798392"/>
    <lineage>
        <taxon>Bacteria</taxon>
        <taxon>Candidatus Gottesmaniibacteriota</taxon>
    </lineage>
</organism>
<dbReference type="CDD" id="cd00616">
    <property type="entry name" value="AHBA_syn"/>
    <property type="match status" value="1"/>
</dbReference>
<dbReference type="GO" id="GO:0000271">
    <property type="term" value="P:polysaccharide biosynthetic process"/>
    <property type="evidence" value="ECO:0007669"/>
    <property type="project" value="TreeGrafter"/>
</dbReference>
<feature type="active site" description="Proton acceptor" evidence="1">
    <location>
        <position position="184"/>
    </location>
</feature>
<evidence type="ECO:0000313" key="5">
    <source>
        <dbReference type="Proteomes" id="UP000178759"/>
    </source>
</evidence>
<name>A0A1F6AIE6_9BACT</name>
<gene>
    <name evidence="4" type="ORF">A3A79_04935</name>
</gene>
<dbReference type="Proteomes" id="UP000178759">
    <property type="component" value="Unassembled WGS sequence"/>
</dbReference>
<reference evidence="4 5" key="1">
    <citation type="journal article" date="2016" name="Nat. Commun.">
        <title>Thousands of microbial genomes shed light on interconnected biogeochemical processes in an aquifer system.</title>
        <authorList>
            <person name="Anantharaman K."/>
            <person name="Brown C.T."/>
            <person name="Hug L.A."/>
            <person name="Sharon I."/>
            <person name="Castelle C.J."/>
            <person name="Probst A.J."/>
            <person name="Thomas B.C."/>
            <person name="Singh A."/>
            <person name="Wilkins M.J."/>
            <person name="Karaoz U."/>
            <person name="Brodie E.L."/>
            <person name="Williams K.H."/>
            <person name="Hubbard S.S."/>
            <person name="Banfield J.F."/>
        </authorList>
    </citation>
    <scope>NUCLEOTIDE SEQUENCE [LARGE SCALE GENOMIC DNA]</scope>
</reference>
<dbReference type="Gene3D" id="3.90.1150.10">
    <property type="entry name" value="Aspartate Aminotransferase, domain 1"/>
    <property type="match status" value="1"/>
</dbReference>
<dbReference type="InterPro" id="IPR015421">
    <property type="entry name" value="PyrdxlP-dep_Trfase_major"/>
</dbReference>
<evidence type="ECO:0000256" key="2">
    <source>
        <dbReference type="PIRSR" id="PIRSR000390-2"/>
    </source>
</evidence>
<dbReference type="GO" id="GO:0030170">
    <property type="term" value="F:pyridoxal phosphate binding"/>
    <property type="evidence" value="ECO:0007669"/>
    <property type="project" value="TreeGrafter"/>
</dbReference>
<protein>
    <recommendedName>
        <fullName evidence="6">UDP-4-amino-4, 6-dideoxy-N-acetyl-beta-L-altrosamine transaminase</fullName>
    </recommendedName>
</protein>
<sequence length="375" mass="42370">MKRKKIEFYRHNLNNKDIKECIRVLNSIFLTTGEVVKEFEKKFARYIGAKYCVGVSSCTDALFLALKYLGIGPGDEVITTVMTFAASSNVIEHCGAKPVFVDVEESTGNLDANLIESAITKKTKAILVVHLYGLMCDMKKIHAIAKKHGLKVIEDAAHCIEGKRDGIRVGGLSDFACFSFYATKTITSGEGGAITTNNKKAFEWFIRARIHGMSKNAVDRYVKRYEPNDLEFLGYKANMTNIAASLLLHQLERINSLLHKRERIARMYDKAFSKNPAIRLPSFPAKSLHARYLYTIWVDPKRRDTYINAIQNSGISISVHFKPLHLLSYYKKKYGYKRGTFKGAEKIGGSTISLPFYPRLTTKEIHHIINVVNSI</sequence>
<keyword evidence="2 3" id="KW-0663">Pyridoxal phosphate</keyword>
<dbReference type="PANTHER" id="PTHR30244">
    <property type="entry name" value="TRANSAMINASE"/>
    <property type="match status" value="1"/>
</dbReference>
<dbReference type="PANTHER" id="PTHR30244:SF34">
    <property type="entry name" value="DTDP-4-AMINO-4,6-DIDEOXYGALACTOSE TRANSAMINASE"/>
    <property type="match status" value="1"/>
</dbReference>
<dbReference type="STRING" id="1798392.A3A79_04935"/>
<dbReference type="PIRSF" id="PIRSF000390">
    <property type="entry name" value="PLP_StrS"/>
    <property type="match status" value="1"/>
</dbReference>
<evidence type="ECO:0000313" key="4">
    <source>
        <dbReference type="EMBL" id="OGG24500.1"/>
    </source>
</evidence>
<evidence type="ECO:0000256" key="3">
    <source>
        <dbReference type="RuleBase" id="RU004508"/>
    </source>
</evidence>
<dbReference type="InterPro" id="IPR015424">
    <property type="entry name" value="PyrdxlP-dep_Trfase"/>
</dbReference>
<dbReference type="Pfam" id="PF01041">
    <property type="entry name" value="DegT_DnrJ_EryC1"/>
    <property type="match status" value="1"/>
</dbReference>
<comment type="caution">
    <text evidence="4">The sequence shown here is derived from an EMBL/GenBank/DDBJ whole genome shotgun (WGS) entry which is preliminary data.</text>
</comment>
<dbReference type="SUPFAM" id="SSF53383">
    <property type="entry name" value="PLP-dependent transferases"/>
    <property type="match status" value="1"/>
</dbReference>
<evidence type="ECO:0008006" key="6">
    <source>
        <dbReference type="Google" id="ProtNLM"/>
    </source>
</evidence>
<dbReference type="Gene3D" id="3.40.640.10">
    <property type="entry name" value="Type I PLP-dependent aspartate aminotransferase-like (Major domain)"/>
    <property type="match status" value="1"/>
</dbReference>